<dbReference type="InterPro" id="IPR025302">
    <property type="entry name" value="DrrA1/2-like_C"/>
</dbReference>
<dbReference type="Pfam" id="PF13732">
    <property type="entry name" value="DrrA1-3_C"/>
    <property type="match status" value="1"/>
</dbReference>
<sequence>MVFNMTNDNAIEVVGIQKQFGTQVAVDDVSFTVGKGEVFGLLGPNGAGKTTTLRMITTLLRQDQGHILVNGFDTVTQAPRVRQQFALTGQNASIDQDLSAMENLVIFGRLHGLTRADARSRATELLGDFDLTNSASKSLDQFSGGMRRRLDLAVSLIGNPSILFLDEPTTGLDPRTRTQMWTAIRRLVQHGTTVVLTTQYLEEADQLADRIALIDHGRMVALGTPSALKQRVGGLHLQIEVPELRWVAPAQAVVQAVLAGPTEVQNRKVSAYLDDDGFRAVAAITTKLQDAGVPLSNFAVTEPSLDDVFLRMTVGKN</sequence>
<dbReference type="InterPro" id="IPR003593">
    <property type="entry name" value="AAA+_ATPase"/>
</dbReference>
<evidence type="ECO:0000256" key="7">
    <source>
        <dbReference type="ARBA" id="ARBA00023136"/>
    </source>
</evidence>
<dbReference type="PROSITE" id="PS50893">
    <property type="entry name" value="ABC_TRANSPORTER_2"/>
    <property type="match status" value="1"/>
</dbReference>
<dbReference type="Gene3D" id="3.40.50.300">
    <property type="entry name" value="P-loop containing nucleotide triphosphate hydrolases"/>
    <property type="match status" value="1"/>
</dbReference>
<feature type="domain" description="ABC transporter" evidence="9">
    <location>
        <begin position="11"/>
        <end position="241"/>
    </location>
</feature>
<organism evidence="10 11">
    <name type="scientific">Lacticaseibacillus pantheris DSM 15945 = JCM 12539 = NBRC 106106</name>
    <dbReference type="NCBI Taxonomy" id="1423783"/>
    <lineage>
        <taxon>Bacteria</taxon>
        <taxon>Bacillati</taxon>
        <taxon>Bacillota</taxon>
        <taxon>Bacilli</taxon>
        <taxon>Lactobacillales</taxon>
        <taxon>Lactobacillaceae</taxon>
        <taxon>Lacticaseibacillus</taxon>
    </lineage>
</organism>
<dbReference type="SUPFAM" id="SSF52540">
    <property type="entry name" value="P-loop containing nucleoside triphosphate hydrolases"/>
    <property type="match status" value="1"/>
</dbReference>
<proteinExistence type="inferred from homology"/>
<evidence type="ECO:0000256" key="3">
    <source>
        <dbReference type="ARBA" id="ARBA00022475"/>
    </source>
</evidence>
<dbReference type="Pfam" id="PF00005">
    <property type="entry name" value="ABC_tran"/>
    <property type="match status" value="1"/>
</dbReference>
<dbReference type="PANTHER" id="PTHR42711:SF19">
    <property type="entry name" value="DOXORUBICIN RESISTANCE ATP-BINDING PROTEIN DRRA"/>
    <property type="match status" value="1"/>
</dbReference>
<dbReference type="PANTHER" id="PTHR42711">
    <property type="entry name" value="ABC TRANSPORTER ATP-BINDING PROTEIN"/>
    <property type="match status" value="1"/>
</dbReference>
<keyword evidence="5 10" id="KW-0067">ATP-binding</keyword>
<dbReference type="EMBL" id="AZFJ01000057">
    <property type="protein sequence ID" value="KRL84897.1"/>
    <property type="molecule type" value="Genomic_DNA"/>
</dbReference>
<dbReference type="GO" id="GO:0005524">
    <property type="term" value="F:ATP binding"/>
    <property type="evidence" value="ECO:0007669"/>
    <property type="project" value="UniProtKB-KW"/>
</dbReference>
<evidence type="ECO:0000256" key="2">
    <source>
        <dbReference type="ARBA" id="ARBA00022448"/>
    </source>
</evidence>
<dbReference type="InterPro" id="IPR017871">
    <property type="entry name" value="ABC_transporter-like_CS"/>
</dbReference>
<keyword evidence="3" id="KW-1003">Cell membrane</keyword>
<dbReference type="STRING" id="1423783.FC50_GL001909"/>
<dbReference type="GO" id="GO:0005886">
    <property type="term" value="C:plasma membrane"/>
    <property type="evidence" value="ECO:0007669"/>
    <property type="project" value="UniProtKB-SubCell"/>
</dbReference>
<dbReference type="GO" id="GO:0016887">
    <property type="term" value="F:ATP hydrolysis activity"/>
    <property type="evidence" value="ECO:0007669"/>
    <property type="project" value="InterPro"/>
</dbReference>
<dbReference type="InterPro" id="IPR050763">
    <property type="entry name" value="ABC_transporter_ATP-binding"/>
</dbReference>
<dbReference type="Proteomes" id="UP000051922">
    <property type="component" value="Unassembled WGS sequence"/>
</dbReference>
<accession>A0A0R1TUD5</accession>
<keyword evidence="11" id="KW-1185">Reference proteome</keyword>
<keyword evidence="2" id="KW-0813">Transport</keyword>
<dbReference type="PROSITE" id="PS00211">
    <property type="entry name" value="ABC_TRANSPORTER_1"/>
    <property type="match status" value="1"/>
</dbReference>
<dbReference type="FunFam" id="3.40.50.300:FF:000589">
    <property type="entry name" value="ABC transporter, ATP-binding subunit"/>
    <property type="match status" value="1"/>
</dbReference>
<dbReference type="InterPro" id="IPR027417">
    <property type="entry name" value="P-loop_NTPase"/>
</dbReference>
<evidence type="ECO:0000259" key="9">
    <source>
        <dbReference type="PROSITE" id="PS50893"/>
    </source>
</evidence>
<evidence type="ECO:0000313" key="10">
    <source>
        <dbReference type="EMBL" id="KRL84897.1"/>
    </source>
</evidence>
<evidence type="ECO:0000256" key="6">
    <source>
        <dbReference type="ARBA" id="ARBA00022967"/>
    </source>
</evidence>
<dbReference type="SMART" id="SM00382">
    <property type="entry name" value="AAA"/>
    <property type="match status" value="1"/>
</dbReference>
<gene>
    <name evidence="10" type="ORF">FC50_GL001909</name>
</gene>
<keyword evidence="6" id="KW-1278">Translocase</keyword>
<evidence type="ECO:0000256" key="8">
    <source>
        <dbReference type="ARBA" id="ARBA00049985"/>
    </source>
</evidence>
<dbReference type="GO" id="GO:0043215">
    <property type="term" value="P:daunorubicin transport"/>
    <property type="evidence" value="ECO:0007669"/>
    <property type="project" value="InterPro"/>
</dbReference>
<dbReference type="InterPro" id="IPR003439">
    <property type="entry name" value="ABC_transporter-like_ATP-bd"/>
</dbReference>
<dbReference type="GO" id="GO:1900753">
    <property type="term" value="P:doxorubicin transport"/>
    <property type="evidence" value="ECO:0007669"/>
    <property type="project" value="InterPro"/>
</dbReference>
<keyword evidence="7" id="KW-0472">Membrane</keyword>
<protein>
    <submittedName>
        <fullName evidence="10">Abc transporteratp-binding protein</fullName>
    </submittedName>
</protein>
<evidence type="ECO:0000256" key="1">
    <source>
        <dbReference type="ARBA" id="ARBA00004413"/>
    </source>
</evidence>
<comment type="similarity">
    <text evidence="8">Belongs to the ABC transporter superfamily. Drug exporter-1 (DrugE1) (TC 3.A.1.105) family.</text>
</comment>
<comment type="subcellular location">
    <subcellularLocation>
        <location evidence="1">Cell membrane</location>
        <topology evidence="1">Peripheral membrane protein</topology>
        <orientation evidence="1">Cytoplasmic side</orientation>
    </subcellularLocation>
</comment>
<dbReference type="NCBIfam" id="TIGR01188">
    <property type="entry name" value="drrA"/>
    <property type="match status" value="1"/>
</dbReference>
<reference evidence="10 11" key="1">
    <citation type="journal article" date="2015" name="Genome Announc.">
        <title>Expanding the biotechnology potential of lactobacilli through comparative genomics of 213 strains and associated genera.</title>
        <authorList>
            <person name="Sun Z."/>
            <person name="Harris H.M."/>
            <person name="McCann A."/>
            <person name="Guo C."/>
            <person name="Argimon S."/>
            <person name="Zhang W."/>
            <person name="Yang X."/>
            <person name="Jeffery I.B."/>
            <person name="Cooney J.C."/>
            <person name="Kagawa T.F."/>
            <person name="Liu W."/>
            <person name="Song Y."/>
            <person name="Salvetti E."/>
            <person name="Wrobel A."/>
            <person name="Rasinkangas P."/>
            <person name="Parkhill J."/>
            <person name="Rea M.C."/>
            <person name="O'Sullivan O."/>
            <person name="Ritari J."/>
            <person name="Douillard F.P."/>
            <person name="Paul Ross R."/>
            <person name="Yang R."/>
            <person name="Briner A.E."/>
            <person name="Felis G.E."/>
            <person name="de Vos W.M."/>
            <person name="Barrangou R."/>
            <person name="Klaenhammer T.R."/>
            <person name="Caufield P.W."/>
            <person name="Cui Y."/>
            <person name="Zhang H."/>
            <person name="O'Toole P.W."/>
        </authorList>
    </citation>
    <scope>NUCLEOTIDE SEQUENCE [LARGE SCALE GENOMIC DNA]</scope>
    <source>
        <strain evidence="10 11">DSM 15945</strain>
    </source>
</reference>
<comment type="caution">
    <text evidence="10">The sequence shown here is derived from an EMBL/GenBank/DDBJ whole genome shotgun (WGS) entry which is preliminary data.</text>
</comment>
<keyword evidence="4" id="KW-0547">Nucleotide-binding</keyword>
<evidence type="ECO:0000256" key="5">
    <source>
        <dbReference type="ARBA" id="ARBA00022840"/>
    </source>
</evidence>
<evidence type="ECO:0000313" key="11">
    <source>
        <dbReference type="Proteomes" id="UP000051922"/>
    </source>
</evidence>
<evidence type="ECO:0000256" key="4">
    <source>
        <dbReference type="ARBA" id="ARBA00022741"/>
    </source>
</evidence>
<dbReference type="AlphaFoldDB" id="A0A0R1TUD5"/>
<name>A0A0R1TUD5_9LACO</name>
<dbReference type="InterPro" id="IPR005894">
    <property type="entry name" value="DrrA"/>
</dbReference>
<dbReference type="PATRIC" id="fig|1423783.4.peg.1952"/>